<sequence length="122" mass="12924">MDYPASRLMSAATMAYGVFAAVKPRHLADNMNAAPAKEQTWDKVAYGYALRDIPVSLAGVLGPGRAVEAAMKARIVSDLTDCLTLGVAANDGRTRGKMMGLTLGWAALNAAALASDRRRLSR</sequence>
<protein>
    <submittedName>
        <fullName evidence="1">Uncharacterized protein</fullName>
    </submittedName>
</protein>
<accession>A0A6J4PEP3</accession>
<dbReference type="EMBL" id="CADCUN010000276">
    <property type="protein sequence ID" value="CAA9408849.1"/>
    <property type="molecule type" value="Genomic_DNA"/>
</dbReference>
<name>A0A6J4PEP3_9ACTN</name>
<proteinExistence type="predicted"/>
<organism evidence="1">
    <name type="scientific">uncultured Nocardioides sp</name>
    <dbReference type="NCBI Taxonomy" id="198441"/>
    <lineage>
        <taxon>Bacteria</taxon>
        <taxon>Bacillati</taxon>
        <taxon>Actinomycetota</taxon>
        <taxon>Actinomycetes</taxon>
        <taxon>Propionibacteriales</taxon>
        <taxon>Nocardioidaceae</taxon>
        <taxon>Nocardioides</taxon>
        <taxon>environmental samples</taxon>
    </lineage>
</organism>
<evidence type="ECO:0000313" key="1">
    <source>
        <dbReference type="EMBL" id="CAA9408849.1"/>
    </source>
</evidence>
<reference evidence="1" key="1">
    <citation type="submission" date="2020-02" db="EMBL/GenBank/DDBJ databases">
        <authorList>
            <person name="Meier V. D."/>
        </authorList>
    </citation>
    <scope>NUCLEOTIDE SEQUENCE</scope>
    <source>
        <strain evidence="1">AVDCRST_MAG60</strain>
    </source>
</reference>
<dbReference type="AlphaFoldDB" id="A0A6J4PEP3"/>
<gene>
    <name evidence="1" type="ORF">AVDCRST_MAG60-2538</name>
</gene>